<organism evidence="3 4">
    <name type="scientific">Rouxiella silvae</name>
    <dbReference type="NCBI Taxonomy" id="1646373"/>
    <lineage>
        <taxon>Bacteria</taxon>
        <taxon>Pseudomonadati</taxon>
        <taxon>Pseudomonadota</taxon>
        <taxon>Gammaproteobacteria</taxon>
        <taxon>Enterobacterales</taxon>
        <taxon>Yersiniaceae</taxon>
        <taxon>Rouxiella</taxon>
    </lineage>
</organism>
<dbReference type="Gene3D" id="3.30.1240.10">
    <property type="match status" value="1"/>
</dbReference>
<dbReference type="Gene3D" id="3.40.50.1000">
    <property type="entry name" value="HAD superfamily/HAD-like"/>
    <property type="match status" value="1"/>
</dbReference>
<dbReference type="PROSITE" id="PS01229">
    <property type="entry name" value="COF_2"/>
    <property type="match status" value="1"/>
</dbReference>
<dbReference type="EMBL" id="MRWD01000078">
    <property type="protein sequence ID" value="ORJ18969.1"/>
    <property type="molecule type" value="Genomic_DNA"/>
</dbReference>
<name>A0ABX3TUS8_9GAMM</name>
<evidence type="ECO:0000313" key="4">
    <source>
        <dbReference type="Proteomes" id="UP000192722"/>
    </source>
</evidence>
<dbReference type="SFLD" id="SFLDS00003">
    <property type="entry name" value="Haloacid_Dehalogenase"/>
    <property type="match status" value="1"/>
</dbReference>
<dbReference type="Pfam" id="PF08282">
    <property type="entry name" value="Hydrolase_3"/>
    <property type="match status" value="1"/>
</dbReference>
<dbReference type="RefSeq" id="WP_084984381.1">
    <property type="nucleotide sequence ID" value="NZ_CBCSCF010000009.1"/>
</dbReference>
<dbReference type="PANTHER" id="PTHR10000">
    <property type="entry name" value="PHOSPHOSERINE PHOSPHATASE"/>
    <property type="match status" value="1"/>
</dbReference>
<dbReference type="NCBIfam" id="TIGR00099">
    <property type="entry name" value="Cof-subfamily"/>
    <property type="match status" value="1"/>
</dbReference>
<dbReference type="Proteomes" id="UP000192722">
    <property type="component" value="Unassembled WGS sequence"/>
</dbReference>
<sequence>MSGKKLASVKLIAVDMDGTFLDDQKKYNKAKFLSQYQQLKQQGIKFVVASGNQYYQLKSFFPEIASEIAFVAENGGYIVKEGQDLSVASLSAESVAKILEFIDNTPGLNTVICGKDSAYILASQPDAFYQKMQNYYHRLKKIENYQEIDDTIFKFATNIDDHHLANFMTSLDKALGHIITPVSSGHGSADLIIPGRHKANGLRMLQEIWGIDDSEVVTFGDGGNDVEMLKQAGYGFAMANAMPAAKAAASYSTVSNNEEGVLKIIDNVLAGEAPFNV</sequence>
<evidence type="ECO:0000256" key="2">
    <source>
        <dbReference type="ARBA" id="ARBA00022801"/>
    </source>
</evidence>
<gene>
    <name evidence="3" type="ORF">BS639_22540</name>
</gene>
<dbReference type="PANTHER" id="PTHR10000:SF53">
    <property type="entry name" value="5-AMINO-6-(5-PHOSPHO-D-RIBITYLAMINO)URACIL PHOSPHATASE YBJI-RELATED"/>
    <property type="match status" value="1"/>
</dbReference>
<dbReference type="CDD" id="cd07518">
    <property type="entry name" value="HAD_YbiV-Like"/>
    <property type="match status" value="1"/>
</dbReference>
<proteinExistence type="predicted"/>
<evidence type="ECO:0000313" key="3">
    <source>
        <dbReference type="EMBL" id="ORJ18969.1"/>
    </source>
</evidence>
<evidence type="ECO:0000256" key="1">
    <source>
        <dbReference type="ARBA" id="ARBA00022723"/>
    </source>
</evidence>
<reference evidence="3 4" key="1">
    <citation type="journal article" date="2017" name="Int. J. Syst. Evol. Microbiol.">
        <title>Rouxiella badensis sp. nov. and Rouxiella silvae sp. nov. isolated from peat bog soil in Germany and emendation of the genus description.</title>
        <authorList>
            <person name="Le Fleche-Mateos A."/>
            <person name="Kugler J.H."/>
            <person name="Hansen S.H."/>
            <person name="Syldatk C."/>
            <person name="Hausmann R."/>
            <person name="Lomprez F."/>
            <person name="Vandenbogaert M."/>
            <person name="Manuguerra J.C."/>
            <person name="Grimont P.A."/>
        </authorList>
    </citation>
    <scope>NUCLEOTIDE SEQUENCE [LARGE SCALE GENOMIC DNA]</scope>
    <source>
        <strain evidence="3 4">213</strain>
    </source>
</reference>
<keyword evidence="2" id="KW-0378">Hydrolase</keyword>
<keyword evidence="4" id="KW-1185">Reference proteome</keyword>
<accession>A0ABX3TUS8</accession>
<dbReference type="InterPro" id="IPR036412">
    <property type="entry name" value="HAD-like_sf"/>
</dbReference>
<dbReference type="InterPro" id="IPR023214">
    <property type="entry name" value="HAD_sf"/>
</dbReference>
<protein>
    <submittedName>
        <fullName evidence="3">Sugar-phosphatase</fullName>
    </submittedName>
</protein>
<comment type="caution">
    <text evidence="3">The sequence shown here is derived from an EMBL/GenBank/DDBJ whole genome shotgun (WGS) entry which is preliminary data.</text>
</comment>
<dbReference type="SFLD" id="SFLDG01140">
    <property type="entry name" value="C2.B:_Phosphomannomutase_and_P"/>
    <property type="match status" value="1"/>
</dbReference>
<dbReference type="SUPFAM" id="SSF56784">
    <property type="entry name" value="HAD-like"/>
    <property type="match status" value="1"/>
</dbReference>
<keyword evidence="1" id="KW-0479">Metal-binding</keyword>
<dbReference type="NCBIfam" id="TIGR01484">
    <property type="entry name" value="HAD-SF-IIB"/>
    <property type="match status" value="1"/>
</dbReference>
<dbReference type="InterPro" id="IPR006379">
    <property type="entry name" value="HAD-SF_hydro_IIB"/>
</dbReference>
<dbReference type="SFLD" id="SFLDG01144">
    <property type="entry name" value="C2.B.4:_PGP_Like"/>
    <property type="match status" value="1"/>
</dbReference>
<dbReference type="InterPro" id="IPR000150">
    <property type="entry name" value="Cof"/>
</dbReference>